<keyword evidence="1" id="KW-1133">Transmembrane helix</keyword>
<dbReference type="OrthoDB" id="9781927at2"/>
<name>A0A193GC33_9BORD</name>
<keyword evidence="3" id="KW-1185">Reference proteome</keyword>
<feature type="transmembrane region" description="Helical" evidence="1">
    <location>
        <begin position="159"/>
        <end position="178"/>
    </location>
</feature>
<protein>
    <submittedName>
        <fullName evidence="2">Hydrolase</fullName>
    </submittedName>
</protein>
<dbReference type="PANTHER" id="PTHR40031">
    <property type="entry name" value="HYPOTHETICAL MEMBRANE SPANNING PROTEIN"/>
    <property type="match status" value="1"/>
</dbReference>
<dbReference type="EMBL" id="CP016172">
    <property type="protein sequence ID" value="ANN77385.1"/>
    <property type="molecule type" value="Genomic_DNA"/>
</dbReference>
<sequence length="352" mass="38886">MDTLTHIALGAGIQAALLGRSQGRKALLYGAVLATLPDLDVFVPYPDPVSLMTYHRGFSHSVFVLTALAALLAWLIRKRWPNAPYGAGRLFMTMWLVLITHPLLDAMTTYGTQLFWPVPVAPVSVSSIFIIDPIFTLPLLVALLANLAWGERVRRLRAAALGFSAFYLVWTVVAKAIVEDHVRTALSAQGVSAPALFSAPMPLNSLLWRVVAPGPGDTYYETVSSVFDAGAPEQLSQPMNRALRDALPPAPLLARLDWFTHGWLRYDAIDGNLVVTDLRMGMPGHYTFRFVMARQDPASGWQLVVPERWPSARGDWEQFRQILRRIAEPQPPLPLDVWARRTTAVETKGGGS</sequence>
<keyword evidence="2" id="KW-0378">Hydrolase</keyword>
<keyword evidence="1" id="KW-0472">Membrane</keyword>
<dbReference type="KEGG" id="bfz:BAU07_09990"/>
<dbReference type="STRING" id="463014.BAU07_09990"/>
<keyword evidence="1" id="KW-0812">Transmembrane</keyword>
<organism evidence="2 3">
    <name type="scientific">Bordetella flabilis</name>
    <dbReference type="NCBI Taxonomy" id="463014"/>
    <lineage>
        <taxon>Bacteria</taxon>
        <taxon>Pseudomonadati</taxon>
        <taxon>Pseudomonadota</taxon>
        <taxon>Betaproteobacteria</taxon>
        <taxon>Burkholderiales</taxon>
        <taxon>Alcaligenaceae</taxon>
        <taxon>Bordetella</taxon>
    </lineage>
</organism>
<dbReference type="RefSeq" id="WP_066656844.1">
    <property type="nucleotide sequence ID" value="NZ_CBCSCL010000005.1"/>
</dbReference>
<dbReference type="GO" id="GO:0016787">
    <property type="term" value="F:hydrolase activity"/>
    <property type="evidence" value="ECO:0007669"/>
    <property type="project" value="UniProtKB-KW"/>
</dbReference>
<evidence type="ECO:0000256" key="1">
    <source>
        <dbReference type="SAM" id="Phobius"/>
    </source>
</evidence>
<reference evidence="2 3" key="1">
    <citation type="submission" date="2016-06" db="EMBL/GenBank/DDBJ databases">
        <title>Complete genome sequences of Bordetella bronchialis and Bordetella flabilis.</title>
        <authorList>
            <person name="LiPuma J.J."/>
            <person name="Spilker T."/>
        </authorList>
    </citation>
    <scope>NUCLEOTIDE SEQUENCE [LARGE SCALE GENOMIC DNA]</scope>
    <source>
        <strain evidence="2 3">AU10664</strain>
    </source>
</reference>
<dbReference type="AlphaFoldDB" id="A0A193GC33"/>
<feature type="transmembrane region" description="Helical" evidence="1">
    <location>
        <begin position="124"/>
        <end position="147"/>
    </location>
</feature>
<dbReference type="InterPro" id="IPR053170">
    <property type="entry name" value="Transcription_regulator"/>
</dbReference>
<feature type="transmembrane region" description="Helical" evidence="1">
    <location>
        <begin position="87"/>
        <end position="104"/>
    </location>
</feature>
<accession>A0A193GC33</accession>
<evidence type="ECO:0000313" key="3">
    <source>
        <dbReference type="Proteomes" id="UP000091926"/>
    </source>
</evidence>
<dbReference type="Proteomes" id="UP000091926">
    <property type="component" value="Chromosome"/>
</dbReference>
<gene>
    <name evidence="2" type="ORF">BAU07_09990</name>
</gene>
<evidence type="ECO:0000313" key="2">
    <source>
        <dbReference type="EMBL" id="ANN77385.1"/>
    </source>
</evidence>
<feature type="transmembrane region" description="Helical" evidence="1">
    <location>
        <begin position="57"/>
        <end position="75"/>
    </location>
</feature>
<proteinExistence type="predicted"/>
<dbReference type="InterPro" id="IPR007404">
    <property type="entry name" value="YdjM-like"/>
</dbReference>
<dbReference type="PANTHER" id="PTHR40031:SF1">
    <property type="entry name" value="MEMBRANE-BOUND METAL-DEPENDENT HYDROLASE"/>
    <property type="match status" value="1"/>
</dbReference>
<dbReference type="Pfam" id="PF04307">
    <property type="entry name" value="YdjM"/>
    <property type="match status" value="1"/>
</dbReference>